<dbReference type="EMBL" id="JAODUO010001201">
    <property type="protein sequence ID" value="KAK2169032.1"/>
    <property type="molecule type" value="Genomic_DNA"/>
</dbReference>
<comment type="caution">
    <text evidence="1">The sequence shown here is derived from an EMBL/GenBank/DDBJ whole genome shotgun (WGS) entry which is preliminary data.</text>
</comment>
<sequence length="104" mass="12183">MWVDLQMNHDVMDKCPSCRFFVAYQCISQDCHNKHVRRFPCGGFSWKDFVAQFDTVGHYNGAWVPGLEDGLRYRVWDMVTLADKVTPFDGYTNAERREVTIPEE</sequence>
<proteinExistence type="predicted"/>
<accession>A0AAD9KCZ9</accession>
<dbReference type="AlphaFoldDB" id="A0AAD9KCZ9"/>
<protein>
    <submittedName>
        <fullName evidence="1">Uncharacterized protein</fullName>
    </submittedName>
</protein>
<keyword evidence="2" id="KW-1185">Reference proteome</keyword>
<evidence type="ECO:0000313" key="1">
    <source>
        <dbReference type="EMBL" id="KAK2169032.1"/>
    </source>
</evidence>
<name>A0AAD9KCZ9_RIDPI</name>
<organism evidence="1 2">
    <name type="scientific">Ridgeia piscesae</name>
    <name type="common">Tubeworm</name>
    <dbReference type="NCBI Taxonomy" id="27915"/>
    <lineage>
        <taxon>Eukaryota</taxon>
        <taxon>Metazoa</taxon>
        <taxon>Spiralia</taxon>
        <taxon>Lophotrochozoa</taxon>
        <taxon>Annelida</taxon>
        <taxon>Polychaeta</taxon>
        <taxon>Sedentaria</taxon>
        <taxon>Canalipalpata</taxon>
        <taxon>Sabellida</taxon>
        <taxon>Siboglinidae</taxon>
        <taxon>Ridgeia</taxon>
    </lineage>
</organism>
<reference evidence="1" key="1">
    <citation type="journal article" date="2023" name="Mol. Biol. Evol.">
        <title>Third-Generation Sequencing Reveals the Adaptive Role of the Epigenome in Three Deep-Sea Polychaetes.</title>
        <authorList>
            <person name="Perez M."/>
            <person name="Aroh O."/>
            <person name="Sun Y."/>
            <person name="Lan Y."/>
            <person name="Juniper S.K."/>
            <person name="Young C.R."/>
            <person name="Angers B."/>
            <person name="Qian P.Y."/>
        </authorList>
    </citation>
    <scope>NUCLEOTIDE SEQUENCE</scope>
    <source>
        <strain evidence="1">R07B-5</strain>
    </source>
</reference>
<gene>
    <name evidence="1" type="ORF">NP493_1203g01050</name>
</gene>
<dbReference type="Proteomes" id="UP001209878">
    <property type="component" value="Unassembled WGS sequence"/>
</dbReference>
<evidence type="ECO:0000313" key="2">
    <source>
        <dbReference type="Proteomes" id="UP001209878"/>
    </source>
</evidence>